<dbReference type="EMBL" id="JAJVCN010000005">
    <property type="protein sequence ID" value="MCE7011832.1"/>
    <property type="molecule type" value="Genomic_DNA"/>
</dbReference>
<proteinExistence type="predicted"/>
<evidence type="ECO:0000313" key="2">
    <source>
        <dbReference type="EMBL" id="MCE7011832.1"/>
    </source>
</evidence>
<gene>
    <name evidence="2" type="ORF">LWC34_54815</name>
</gene>
<dbReference type="RefSeq" id="WP_233734593.1">
    <property type="nucleotide sequence ID" value="NZ_JAJVCN010000005.1"/>
</dbReference>
<feature type="transmembrane region" description="Helical" evidence="1">
    <location>
        <begin position="72"/>
        <end position="94"/>
    </location>
</feature>
<evidence type="ECO:0000313" key="3">
    <source>
        <dbReference type="Proteomes" id="UP001521150"/>
    </source>
</evidence>
<organism evidence="2 3">
    <name type="scientific">Kibdelosporangium philippinense</name>
    <dbReference type="NCBI Taxonomy" id="211113"/>
    <lineage>
        <taxon>Bacteria</taxon>
        <taxon>Bacillati</taxon>
        <taxon>Actinomycetota</taxon>
        <taxon>Actinomycetes</taxon>
        <taxon>Pseudonocardiales</taxon>
        <taxon>Pseudonocardiaceae</taxon>
        <taxon>Kibdelosporangium</taxon>
    </lineage>
</organism>
<feature type="transmembrane region" description="Helical" evidence="1">
    <location>
        <begin position="6"/>
        <end position="26"/>
    </location>
</feature>
<keyword evidence="1" id="KW-0812">Transmembrane</keyword>
<comment type="caution">
    <text evidence="2">The sequence shown here is derived from an EMBL/GenBank/DDBJ whole genome shotgun (WGS) entry which is preliminary data.</text>
</comment>
<reference evidence="2 3" key="1">
    <citation type="submission" date="2021-12" db="EMBL/GenBank/DDBJ databases">
        <title>Genome sequence of Kibdelosporangium philippinense ATCC 49844.</title>
        <authorList>
            <person name="Fedorov E.A."/>
            <person name="Omeragic M."/>
            <person name="Shalygina K.F."/>
            <person name="Maclea K.S."/>
        </authorList>
    </citation>
    <scope>NUCLEOTIDE SEQUENCE [LARGE SCALE GENOMIC DNA]</scope>
    <source>
        <strain evidence="2 3">ATCC 49844</strain>
    </source>
</reference>
<name>A0ABS8ZZL1_9PSEU</name>
<sequence>MTISLTPQQVLAGVGILLALFMVWRVGAKRTRAAVDAARTGARLVSLAGRVAFTAAVMVGVQWLVITHPGNVTLLLVVLAVPDLFAGYVLTKALTVSTMDGHRRSRGDRR</sequence>
<keyword evidence="1" id="KW-1133">Transmembrane helix</keyword>
<feature type="transmembrane region" description="Helical" evidence="1">
    <location>
        <begin position="47"/>
        <end position="66"/>
    </location>
</feature>
<keyword evidence="1" id="KW-0472">Membrane</keyword>
<keyword evidence="3" id="KW-1185">Reference proteome</keyword>
<accession>A0ABS8ZZL1</accession>
<dbReference type="Proteomes" id="UP001521150">
    <property type="component" value="Unassembled WGS sequence"/>
</dbReference>
<protein>
    <recommendedName>
        <fullName evidence="4">DUF1622 domain-containing protein</fullName>
    </recommendedName>
</protein>
<evidence type="ECO:0000256" key="1">
    <source>
        <dbReference type="SAM" id="Phobius"/>
    </source>
</evidence>
<evidence type="ECO:0008006" key="4">
    <source>
        <dbReference type="Google" id="ProtNLM"/>
    </source>
</evidence>